<dbReference type="RefSeq" id="WP_210758655.1">
    <property type="nucleotide sequence ID" value="NZ_CP060139.1"/>
</dbReference>
<accession>A0A7H0VEH3</accession>
<evidence type="ECO:0000313" key="1">
    <source>
        <dbReference type="EMBL" id="QNR24121.1"/>
    </source>
</evidence>
<keyword evidence="2" id="KW-1185">Reference proteome</keyword>
<evidence type="ECO:0008006" key="3">
    <source>
        <dbReference type="Google" id="ProtNLM"/>
    </source>
</evidence>
<dbReference type="Proteomes" id="UP000516305">
    <property type="component" value="Chromosome"/>
</dbReference>
<dbReference type="KEGG" id="chyd:H4K34_17385"/>
<name>A0A7H0VEH3_9FLAO</name>
<protein>
    <recommendedName>
        <fullName evidence="3">DUF2116 family Zn-ribbon domain-containing protein</fullName>
    </recommendedName>
</protein>
<gene>
    <name evidence="1" type="ORF">H4K34_17385</name>
</gene>
<reference evidence="1 2" key="1">
    <citation type="submission" date="2020-08" db="EMBL/GenBank/DDBJ databases">
        <title>Croceimicrobium hydrocarbonivorans gen. nov., sp. nov., a novel marine bacterium isolated from a bacterial consortium that degrades polyethylene terephthalate.</title>
        <authorList>
            <person name="Liu R."/>
        </authorList>
    </citation>
    <scope>NUCLEOTIDE SEQUENCE [LARGE SCALE GENOMIC DNA]</scope>
    <source>
        <strain evidence="1 2">A20-9</strain>
    </source>
</reference>
<evidence type="ECO:0000313" key="2">
    <source>
        <dbReference type="Proteomes" id="UP000516305"/>
    </source>
</evidence>
<proteinExistence type="predicted"/>
<sequence length="121" mass="14168">MRNCLACDGMIVGRIDKKFCDHNCRNAYHNDRNRSSRNYVQKVNRNLARNYRILEDLTENEVAEVTLPVLKAMGFDPQYFTSFVDDDSEGAIFFIYDLSYQQIANNLVIRIKELETYRNSA</sequence>
<organism evidence="1 2">
    <name type="scientific">Croceimicrobium hydrocarbonivorans</name>
    <dbReference type="NCBI Taxonomy" id="2761580"/>
    <lineage>
        <taxon>Bacteria</taxon>
        <taxon>Pseudomonadati</taxon>
        <taxon>Bacteroidota</taxon>
        <taxon>Flavobacteriia</taxon>
        <taxon>Flavobacteriales</taxon>
        <taxon>Owenweeksiaceae</taxon>
        <taxon>Croceimicrobium</taxon>
    </lineage>
</organism>
<dbReference type="AlphaFoldDB" id="A0A7H0VEH3"/>
<dbReference type="EMBL" id="CP060139">
    <property type="protein sequence ID" value="QNR24121.1"/>
    <property type="molecule type" value="Genomic_DNA"/>
</dbReference>